<comment type="caution">
    <text evidence="1">The sequence shown here is derived from an EMBL/GenBank/DDBJ whole genome shotgun (WGS) entry which is preliminary data.</text>
</comment>
<accession>V8P0Q8</accession>
<evidence type="ECO:0000313" key="1">
    <source>
        <dbReference type="EMBL" id="ETE67905.1"/>
    </source>
</evidence>
<sequence>MVLSPRTEVGRLQTWDEMSVSSGYPKEIAVKSTLRSLVAVTGESTWLQKVLMYLDFTIKSLHRDGEIVAFQMLLKYITPEMTTLLTGAAIQQLANKCVECGIGASFQCQLIHQDHICTDDSDKLSKIILP</sequence>
<feature type="non-terminal residue" evidence="1">
    <location>
        <position position="1"/>
    </location>
</feature>
<organism evidence="1 2">
    <name type="scientific">Ophiophagus hannah</name>
    <name type="common">King cobra</name>
    <name type="synonym">Naja hannah</name>
    <dbReference type="NCBI Taxonomy" id="8665"/>
    <lineage>
        <taxon>Eukaryota</taxon>
        <taxon>Metazoa</taxon>
        <taxon>Chordata</taxon>
        <taxon>Craniata</taxon>
        <taxon>Vertebrata</taxon>
        <taxon>Euteleostomi</taxon>
        <taxon>Lepidosauria</taxon>
        <taxon>Squamata</taxon>
        <taxon>Bifurcata</taxon>
        <taxon>Unidentata</taxon>
        <taxon>Episquamata</taxon>
        <taxon>Toxicofera</taxon>
        <taxon>Serpentes</taxon>
        <taxon>Colubroidea</taxon>
        <taxon>Elapidae</taxon>
        <taxon>Elapinae</taxon>
        <taxon>Ophiophagus</taxon>
    </lineage>
</organism>
<dbReference type="AlphaFoldDB" id="V8P0Q8"/>
<keyword evidence="2" id="KW-1185">Reference proteome</keyword>
<gene>
    <name evidence="1" type="ORF">L345_06305</name>
</gene>
<name>V8P0Q8_OPHHA</name>
<protein>
    <submittedName>
        <fullName evidence="1">Uncharacterized protein</fullName>
    </submittedName>
</protein>
<evidence type="ECO:0000313" key="2">
    <source>
        <dbReference type="Proteomes" id="UP000018936"/>
    </source>
</evidence>
<dbReference type="EMBL" id="AZIM01001149">
    <property type="protein sequence ID" value="ETE67905.1"/>
    <property type="molecule type" value="Genomic_DNA"/>
</dbReference>
<dbReference type="Proteomes" id="UP000018936">
    <property type="component" value="Unassembled WGS sequence"/>
</dbReference>
<proteinExistence type="predicted"/>
<reference evidence="1 2" key="1">
    <citation type="journal article" date="2013" name="Proc. Natl. Acad. Sci. U.S.A.">
        <title>The king cobra genome reveals dynamic gene evolution and adaptation in the snake venom system.</title>
        <authorList>
            <person name="Vonk F.J."/>
            <person name="Casewell N.R."/>
            <person name="Henkel C.V."/>
            <person name="Heimberg A.M."/>
            <person name="Jansen H.J."/>
            <person name="McCleary R.J."/>
            <person name="Kerkkamp H.M."/>
            <person name="Vos R.A."/>
            <person name="Guerreiro I."/>
            <person name="Calvete J.J."/>
            <person name="Wuster W."/>
            <person name="Woods A.E."/>
            <person name="Logan J.M."/>
            <person name="Harrison R.A."/>
            <person name="Castoe T.A."/>
            <person name="de Koning A.P."/>
            <person name="Pollock D.D."/>
            <person name="Yandell M."/>
            <person name="Calderon D."/>
            <person name="Renjifo C."/>
            <person name="Currier R.B."/>
            <person name="Salgado D."/>
            <person name="Pla D."/>
            <person name="Sanz L."/>
            <person name="Hyder A.S."/>
            <person name="Ribeiro J.M."/>
            <person name="Arntzen J.W."/>
            <person name="van den Thillart G.E."/>
            <person name="Boetzer M."/>
            <person name="Pirovano W."/>
            <person name="Dirks R.P."/>
            <person name="Spaink H.P."/>
            <person name="Duboule D."/>
            <person name="McGlinn E."/>
            <person name="Kini R.M."/>
            <person name="Richardson M.K."/>
        </authorList>
    </citation>
    <scope>NUCLEOTIDE SEQUENCE</scope>
    <source>
        <tissue evidence="1">Blood</tissue>
    </source>
</reference>